<dbReference type="EMBL" id="JABZMI010000121">
    <property type="protein sequence ID" value="MBF1164871.1"/>
    <property type="molecule type" value="Genomic_DNA"/>
</dbReference>
<evidence type="ECO:0000313" key="3">
    <source>
        <dbReference type="Proteomes" id="UP000718593"/>
    </source>
</evidence>
<reference evidence="2" key="1">
    <citation type="submission" date="2020-04" db="EMBL/GenBank/DDBJ databases">
        <title>Deep metagenomics examines the oral microbiome during advanced dental caries in children, revealing novel taxa and co-occurrences with host molecules.</title>
        <authorList>
            <person name="Baker J.L."/>
            <person name="Morton J.T."/>
            <person name="Dinis M."/>
            <person name="Alvarez R."/>
            <person name="Tran N.C."/>
            <person name="Knight R."/>
            <person name="Edlund A."/>
        </authorList>
    </citation>
    <scope>NUCLEOTIDE SEQUENCE</scope>
    <source>
        <strain evidence="2">JCVI_32_bin.24</strain>
    </source>
</reference>
<dbReference type="InterPro" id="IPR036034">
    <property type="entry name" value="PDZ_sf"/>
</dbReference>
<proteinExistence type="predicted"/>
<dbReference type="Gene3D" id="3.30.750.44">
    <property type="match status" value="1"/>
</dbReference>
<dbReference type="PANTHER" id="PTHR32060">
    <property type="entry name" value="TAIL-SPECIFIC PROTEASE"/>
    <property type="match status" value="1"/>
</dbReference>
<dbReference type="SUPFAM" id="SSF50156">
    <property type="entry name" value="PDZ domain-like"/>
    <property type="match status" value="1"/>
</dbReference>
<evidence type="ECO:0000313" key="2">
    <source>
        <dbReference type="EMBL" id="MBF1164871.1"/>
    </source>
</evidence>
<comment type="caution">
    <text evidence="2">The sequence shown here is derived from an EMBL/GenBank/DDBJ whole genome shotgun (WGS) entry which is preliminary data.</text>
</comment>
<dbReference type="GO" id="GO:0004175">
    <property type="term" value="F:endopeptidase activity"/>
    <property type="evidence" value="ECO:0007669"/>
    <property type="project" value="TreeGrafter"/>
</dbReference>
<dbReference type="Pfam" id="PF13180">
    <property type="entry name" value="PDZ_2"/>
    <property type="match status" value="1"/>
</dbReference>
<dbReference type="InterPro" id="IPR001478">
    <property type="entry name" value="PDZ"/>
</dbReference>
<feature type="non-terminal residue" evidence="2">
    <location>
        <position position="156"/>
    </location>
</feature>
<protein>
    <submittedName>
        <fullName evidence="2">PDZ domain-containing protein</fullName>
    </submittedName>
</protein>
<accession>A0A930BTB1</accession>
<dbReference type="PROSITE" id="PS50106">
    <property type="entry name" value="PDZ"/>
    <property type="match status" value="1"/>
</dbReference>
<organism evidence="2 3">
    <name type="scientific">Dechloromonas agitata</name>
    <dbReference type="NCBI Taxonomy" id="73030"/>
    <lineage>
        <taxon>Bacteria</taxon>
        <taxon>Pseudomonadati</taxon>
        <taxon>Pseudomonadota</taxon>
        <taxon>Betaproteobacteria</taxon>
        <taxon>Rhodocyclales</taxon>
        <taxon>Azonexaceae</taxon>
        <taxon>Dechloromonas</taxon>
    </lineage>
</organism>
<evidence type="ECO:0000259" key="1">
    <source>
        <dbReference type="PROSITE" id="PS50106"/>
    </source>
</evidence>
<dbReference type="InterPro" id="IPR055210">
    <property type="entry name" value="CtpA/B_N"/>
</dbReference>
<sequence length="156" mass="16543">MGKFEMSKAKTISLTVGAFVAGALISLHIPALAEKETKPGLPIDELRTFAEVYSAIKQGYVEPVEDKKMITNAISGMLSNLDPHSAYLDADAFKDLQVGTQGEFGGLGIEVGMEDGLVKVISPIEDTPAYRAGVKAGDLIFKLDDTPVKGLSLSEA</sequence>
<dbReference type="GO" id="GO:0007165">
    <property type="term" value="P:signal transduction"/>
    <property type="evidence" value="ECO:0007669"/>
    <property type="project" value="TreeGrafter"/>
</dbReference>
<dbReference type="Gene3D" id="2.30.42.10">
    <property type="match status" value="1"/>
</dbReference>
<dbReference type="Proteomes" id="UP000718593">
    <property type="component" value="Unassembled WGS sequence"/>
</dbReference>
<gene>
    <name evidence="2" type="ORF">HXL68_07505</name>
</gene>
<dbReference type="SUPFAM" id="SSF52096">
    <property type="entry name" value="ClpP/crotonase"/>
    <property type="match status" value="1"/>
</dbReference>
<dbReference type="AlphaFoldDB" id="A0A930BTB1"/>
<dbReference type="Pfam" id="PF22694">
    <property type="entry name" value="CtpB_N-like"/>
    <property type="match status" value="1"/>
</dbReference>
<dbReference type="PANTHER" id="PTHR32060:SF30">
    <property type="entry name" value="CARBOXY-TERMINAL PROCESSING PROTEASE CTPA"/>
    <property type="match status" value="1"/>
</dbReference>
<feature type="domain" description="PDZ" evidence="1">
    <location>
        <begin position="93"/>
        <end position="156"/>
    </location>
</feature>
<name>A0A930BTB1_9RHOO</name>
<dbReference type="InterPro" id="IPR029045">
    <property type="entry name" value="ClpP/crotonase-like_dom_sf"/>
</dbReference>
<dbReference type="GO" id="GO:0030288">
    <property type="term" value="C:outer membrane-bounded periplasmic space"/>
    <property type="evidence" value="ECO:0007669"/>
    <property type="project" value="TreeGrafter"/>
</dbReference>